<accession>A0AAJ7S4T0</accession>
<evidence type="ECO:0000313" key="2">
    <source>
        <dbReference type="Proteomes" id="UP000694925"/>
    </source>
</evidence>
<dbReference type="AlphaFoldDB" id="A0AAJ7S4T0"/>
<organism evidence="2 3">
    <name type="scientific">Ceratina calcarata</name>
    <dbReference type="NCBI Taxonomy" id="156304"/>
    <lineage>
        <taxon>Eukaryota</taxon>
        <taxon>Metazoa</taxon>
        <taxon>Ecdysozoa</taxon>
        <taxon>Arthropoda</taxon>
        <taxon>Hexapoda</taxon>
        <taxon>Insecta</taxon>
        <taxon>Pterygota</taxon>
        <taxon>Neoptera</taxon>
        <taxon>Endopterygota</taxon>
        <taxon>Hymenoptera</taxon>
        <taxon>Apocrita</taxon>
        <taxon>Aculeata</taxon>
        <taxon>Apoidea</taxon>
        <taxon>Anthophila</taxon>
        <taxon>Apidae</taxon>
        <taxon>Ceratina</taxon>
        <taxon>Zadontomerus</taxon>
    </lineage>
</organism>
<sequence>MDECTGSTVPKETDENNSNAQANRINAMIKELAELRVNYHKARKTRNYCWAQESTLSVNIALTKMKCENLRKRETDLKVLTSEIIKQEEIIQQDLKNLMSQRMLRTLKKRTLKENITTNL</sequence>
<proteinExistence type="predicted"/>
<keyword evidence="2" id="KW-1185">Reference proteome</keyword>
<dbReference type="Proteomes" id="UP000694925">
    <property type="component" value="Unplaced"/>
</dbReference>
<dbReference type="GeneID" id="113464645"/>
<gene>
    <name evidence="3" type="primary">LOC113464645</name>
</gene>
<dbReference type="RefSeq" id="XP_026671337.1">
    <property type="nucleotide sequence ID" value="XM_026815536.1"/>
</dbReference>
<dbReference type="KEGG" id="ccal:113464645"/>
<protein>
    <submittedName>
        <fullName evidence="3">Uncharacterized protein LOC113464645</fullName>
    </submittedName>
</protein>
<name>A0AAJ7S4T0_9HYME</name>
<reference evidence="3" key="1">
    <citation type="submission" date="2025-08" db="UniProtKB">
        <authorList>
            <consortium name="RefSeq"/>
        </authorList>
    </citation>
    <scope>IDENTIFICATION</scope>
    <source>
        <tissue evidence="3">Whole body</tissue>
    </source>
</reference>
<feature type="region of interest" description="Disordered" evidence="1">
    <location>
        <begin position="1"/>
        <end position="21"/>
    </location>
</feature>
<evidence type="ECO:0000313" key="3">
    <source>
        <dbReference type="RefSeq" id="XP_026671337.1"/>
    </source>
</evidence>
<evidence type="ECO:0000256" key="1">
    <source>
        <dbReference type="SAM" id="MobiDB-lite"/>
    </source>
</evidence>